<organism evidence="2 3">
    <name type="scientific">Plenodomus tracheiphilus IPT5</name>
    <dbReference type="NCBI Taxonomy" id="1408161"/>
    <lineage>
        <taxon>Eukaryota</taxon>
        <taxon>Fungi</taxon>
        <taxon>Dikarya</taxon>
        <taxon>Ascomycota</taxon>
        <taxon>Pezizomycotina</taxon>
        <taxon>Dothideomycetes</taxon>
        <taxon>Pleosporomycetidae</taxon>
        <taxon>Pleosporales</taxon>
        <taxon>Pleosporineae</taxon>
        <taxon>Leptosphaeriaceae</taxon>
        <taxon>Plenodomus</taxon>
    </lineage>
</organism>
<protein>
    <submittedName>
        <fullName evidence="2">Uncharacterized protein</fullName>
    </submittedName>
</protein>
<accession>A0A6A7BNY6</accession>
<dbReference type="EMBL" id="MU006288">
    <property type="protein sequence ID" value="KAF2856902.1"/>
    <property type="molecule type" value="Genomic_DNA"/>
</dbReference>
<gene>
    <name evidence="2" type="ORF">T440DRAFT_550219</name>
</gene>
<evidence type="ECO:0000313" key="3">
    <source>
        <dbReference type="Proteomes" id="UP000799423"/>
    </source>
</evidence>
<sequence>MANSEMIEEADSWLKVEATVLLSDTTVGVSSDSETPEEDNVLELGTVAVSETAVDENDKLRTSIDPVVANEDVNELAVVTDTTSELVMEPRMSIEEIPELVAEPDAELEPVADCEIATEVDDWLEAVLASVLTIELLSRLDADVDSTLTSVVDPRMLMDTDDDSWLIADDAASVLIESVGFVVDDVVCCTIDVEAAVSAVNDDPRIESVLVAKAEVTSEAELIVEAGVVSRMLGELEACSATIVTLEFWELSMELDPDREVALDSAKVAEPSSESGPEGEPDTVVEAEPNTVTEVASVIVDDVVSEMVNEPELDILTELMSEDPVGVGLRSVVEVVPGVARDESELVTDVEPEIVVKREPRPVMTSEVAIETESELAATVLDVTWIDERSELAIGVELGLATEESESVIEVESMLTVLLAPMVELLGVVANASIETEAEVVTVLVSVGDALEFDAIGSMERDSEIVMVLESAVSALEPASMVITIELEIVVNVTVFEPAEIVTELSAVPAVDAVLDIVAELSTAPDTEDSETVVELITDAAVIVKSELTLELEPDVPRSELVSVMLESELDAAVVEAEDIAVDSRELEPELVLELDPLRLVLDVESMSDPRPVMLAVEFGCKLAVEIGSSEAVVMLAAELDICVLPVRLTLKTLAPEVRSVVAALMLTSVTLDVGLDSVVLKSKLDSVITEPEPVMIVLEPESVIRALEVESVATMLVTEPSAVISKSGSSLRVVDSSVVLESKLEVVILADRLRSVMLEFKPESVVLAGTLDSDIFADALTSDALVDALRAEVAALISELVRTVELESGREVDSAAAEIPAELSSVIVGNIESGLIEELDAIMAVELRAGVEAEPDCSTDIESVAIPLESVSVEVTTELDCELGSTVADEVMPRVVGAVEFERASELESVIASGDKVMASPVVEADVIATLEIEDTTVVDSMLVSDSEPGRTVEFVPMVFAVEEVSKTTIDAESKGCADEELTAAVDVSEADRLRSTIIVESETVMTLELESTVTIELVTATEDKLESAMVDELSPSIVTEVIPSNVAEDVPDELKATVLTDTTSEVAAIELVFTVGTEVDPTAESPLVPNSTLDEESIMTTVMKPDRGVVLIVEALEVDCVGVIDVESDAVVELLVIAAVSAETVPIAVEDEFAMDPATDTPIDIESIDTSEFEAADVVVMFPEVAIDVESDTLAAEVRFAMATELEFAGVSTELDPESVCKLDSIDSIEVEFEDSVDVAFARMIDTESASAVNEKPPGATDVEFKGTLETEAVSATEVEVESSSYHHISTLLRGSRDMFRVQK</sequence>
<evidence type="ECO:0000256" key="1">
    <source>
        <dbReference type="SAM" id="MobiDB-lite"/>
    </source>
</evidence>
<reference evidence="2" key="1">
    <citation type="submission" date="2020-01" db="EMBL/GenBank/DDBJ databases">
        <authorList>
            <consortium name="DOE Joint Genome Institute"/>
            <person name="Haridas S."/>
            <person name="Albert R."/>
            <person name="Binder M."/>
            <person name="Bloem J."/>
            <person name="Labutti K."/>
            <person name="Salamov A."/>
            <person name="Andreopoulos B."/>
            <person name="Baker S.E."/>
            <person name="Barry K."/>
            <person name="Bills G."/>
            <person name="Bluhm B.H."/>
            <person name="Cannon C."/>
            <person name="Castanera R."/>
            <person name="Culley D.E."/>
            <person name="Daum C."/>
            <person name="Ezra D."/>
            <person name="Gonzalez J.B."/>
            <person name="Henrissat B."/>
            <person name="Kuo A."/>
            <person name="Liang C."/>
            <person name="Lipzen A."/>
            <person name="Lutzoni F."/>
            <person name="Magnuson J."/>
            <person name="Mondo S."/>
            <person name="Nolan M."/>
            <person name="Ohm R."/>
            <person name="Pangilinan J."/>
            <person name="Park H.-J."/>
            <person name="Ramirez L."/>
            <person name="Alfaro M."/>
            <person name="Sun H."/>
            <person name="Tritt A."/>
            <person name="Yoshinaga Y."/>
            <person name="Zwiers L.-H."/>
            <person name="Turgeon B.G."/>
            <person name="Goodwin S.B."/>
            <person name="Spatafora J.W."/>
            <person name="Crous P.W."/>
            <person name="Grigoriev I.V."/>
        </authorList>
    </citation>
    <scope>NUCLEOTIDE SEQUENCE</scope>
    <source>
        <strain evidence="2">IPT5</strain>
    </source>
</reference>
<dbReference type="OrthoDB" id="10690504at2759"/>
<proteinExistence type="predicted"/>
<feature type="region of interest" description="Disordered" evidence="1">
    <location>
        <begin position="264"/>
        <end position="285"/>
    </location>
</feature>
<evidence type="ECO:0000313" key="2">
    <source>
        <dbReference type="EMBL" id="KAF2856902.1"/>
    </source>
</evidence>
<dbReference type="Proteomes" id="UP000799423">
    <property type="component" value="Unassembled WGS sequence"/>
</dbReference>
<keyword evidence="3" id="KW-1185">Reference proteome</keyword>
<name>A0A6A7BNY6_9PLEO</name>